<dbReference type="InterPro" id="IPR011249">
    <property type="entry name" value="Metalloenz_LuxS/M16"/>
</dbReference>
<dbReference type="PANTHER" id="PTHR11851:SF49">
    <property type="entry name" value="MITOCHONDRIAL-PROCESSING PEPTIDASE SUBUNIT ALPHA"/>
    <property type="match status" value="1"/>
</dbReference>
<dbReference type="InterPro" id="IPR007863">
    <property type="entry name" value="Peptidase_M16_C"/>
</dbReference>
<proteinExistence type="inferred from homology"/>
<accession>A0A382RB13</accession>
<comment type="similarity">
    <text evidence="1">Belongs to the peptidase M16 family.</text>
</comment>
<dbReference type="Pfam" id="PF05193">
    <property type="entry name" value="Peptidase_M16_C"/>
    <property type="match status" value="1"/>
</dbReference>
<dbReference type="SUPFAM" id="SSF63411">
    <property type="entry name" value="LuxS/MPP-like metallohydrolase"/>
    <property type="match status" value="2"/>
</dbReference>
<protein>
    <recommendedName>
        <fullName evidence="2">Peptidase M16 C-terminal domain-containing protein</fullName>
    </recommendedName>
</protein>
<dbReference type="GO" id="GO:0046872">
    <property type="term" value="F:metal ion binding"/>
    <property type="evidence" value="ECO:0007669"/>
    <property type="project" value="InterPro"/>
</dbReference>
<name>A0A382RB13_9ZZZZ</name>
<dbReference type="PANTHER" id="PTHR11851">
    <property type="entry name" value="METALLOPROTEASE"/>
    <property type="match status" value="1"/>
</dbReference>
<dbReference type="AlphaFoldDB" id="A0A382RB13"/>
<evidence type="ECO:0000256" key="1">
    <source>
        <dbReference type="ARBA" id="ARBA00007261"/>
    </source>
</evidence>
<sequence length="324" mass="35123">VTLDETRYVTLEDKVHLPLLQITYPTVYGRHEDEAPLDVLADILGGGKTSLFYKNLVKEGMAVQAVVSHPCRELACEFQLLALANPAKITSLSTLQNVLNETLKEFETRGVTADDLARTKGQIEARTVFGLQSVSGKVSALAANETFYQTPDLIAEDIARYNAVTAEDVMRVYNKYIKDANSVVLSVVPKGQVQLAAAKQTFERPVRNIEIDTVDVSDDEAFSSALSTNTAPSFDRSVMPKAGEAPVVEVPDYWESELANGIEILGVTSTETPTVTLTLGMDGGMLLDPEGKAGTAYLTALLMNETTKHYSNEELASELAKLGS</sequence>
<feature type="non-terminal residue" evidence="3">
    <location>
        <position position="324"/>
    </location>
</feature>
<organism evidence="3">
    <name type="scientific">marine metagenome</name>
    <dbReference type="NCBI Taxonomy" id="408172"/>
    <lineage>
        <taxon>unclassified sequences</taxon>
        <taxon>metagenomes</taxon>
        <taxon>ecological metagenomes</taxon>
    </lineage>
</organism>
<evidence type="ECO:0000259" key="2">
    <source>
        <dbReference type="Pfam" id="PF05193"/>
    </source>
</evidence>
<dbReference type="Gene3D" id="3.30.830.10">
    <property type="entry name" value="Metalloenzyme, LuxS/M16 peptidase-like"/>
    <property type="match status" value="2"/>
</dbReference>
<reference evidence="3" key="1">
    <citation type="submission" date="2018-05" db="EMBL/GenBank/DDBJ databases">
        <authorList>
            <person name="Lanie J.A."/>
            <person name="Ng W.-L."/>
            <person name="Kazmierczak K.M."/>
            <person name="Andrzejewski T.M."/>
            <person name="Davidsen T.M."/>
            <person name="Wayne K.J."/>
            <person name="Tettelin H."/>
            <person name="Glass J.I."/>
            <person name="Rusch D."/>
            <person name="Podicherti R."/>
            <person name="Tsui H.-C.T."/>
            <person name="Winkler M.E."/>
        </authorList>
    </citation>
    <scope>NUCLEOTIDE SEQUENCE</scope>
</reference>
<dbReference type="InterPro" id="IPR050361">
    <property type="entry name" value="MPP/UQCRC_Complex"/>
</dbReference>
<gene>
    <name evidence="3" type="ORF">METZ01_LOCUS346605</name>
</gene>
<evidence type="ECO:0000313" key="3">
    <source>
        <dbReference type="EMBL" id="SVC93751.1"/>
    </source>
</evidence>
<dbReference type="EMBL" id="UINC01119718">
    <property type="protein sequence ID" value="SVC93751.1"/>
    <property type="molecule type" value="Genomic_DNA"/>
</dbReference>
<feature type="non-terminal residue" evidence="3">
    <location>
        <position position="1"/>
    </location>
</feature>
<feature type="domain" description="Peptidase M16 C-terminal" evidence="2">
    <location>
        <begin position="7"/>
        <end position="122"/>
    </location>
</feature>